<dbReference type="AlphaFoldDB" id="A0A3G1A7U9"/>
<reference evidence="2" key="1">
    <citation type="book" date="2010" name="EXTREMOPHILES" publisher="0:0-0">
        <title>Complete genome sequences of ten hyperthermophilic archaea reveal their metabolic capabilities and possible ecological roles.</title>
        <editorList>
            <person name="?"/>
        </editorList>
        <authorList>
            <person name="Ravin N.V."/>
            <person name="Mardanov A.V."/>
            <person name="Bonch-Osmolovskaya E.A."/>
            <person name="Skryabin K.G."/>
        </authorList>
    </citation>
    <scope>NUCLEOTIDE SEQUENCE [LARGE SCALE GENOMIC DNA]</scope>
    <source>
        <strain evidence="2">1505</strain>
    </source>
</reference>
<organism evidence="1 2">
    <name type="scientific">Thermofilum adornatum 1505</name>
    <dbReference type="NCBI Taxonomy" id="697581"/>
    <lineage>
        <taxon>Archaea</taxon>
        <taxon>Thermoproteota</taxon>
        <taxon>Thermoprotei</taxon>
        <taxon>Thermofilales</taxon>
        <taxon>Thermofilaceae</taxon>
        <taxon>Thermofilum</taxon>
    </lineage>
</organism>
<dbReference type="Proteomes" id="UP000266720">
    <property type="component" value="Chromosome"/>
</dbReference>
<accession>A0A3G1A7U9</accession>
<evidence type="ECO:0000313" key="1">
    <source>
        <dbReference type="EMBL" id="AJB41384.1"/>
    </source>
</evidence>
<evidence type="ECO:0000313" key="2">
    <source>
        <dbReference type="Proteomes" id="UP000266720"/>
    </source>
</evidence>
<proteinExistence type="predicted"/>
<dbReference type="InterPro" id="IPR038763">
    <property type="entry name" value="DHH_sf"/>
</dbReference>
<gene>
    <name evidence="1" type="ORF">TCARB_0310</name>
</gene>
<dbReference type="Gene3D" id="3.10.310.30">
    <property type="match status" value="1"/>
</dbReference>
<dbReference type="PANTHER" id="PTHR47618">
    <property type="entry name" value="BIFUNCTIONAL OLIGORIBONUCLEASE AND PAP PHOSPHATASE NRNA"/>
    <property type="match status" value="1"/>
</dbReference>
<dbReference type="STRING" id="697581.TCARB_0310"/>
<dbReference type="EMBL" id="CP007493">
    <property type="protein sequence ID" value="AJB41384.1"/>
    <property type="molecule type" value="Genomic_DNA"/>
</dbReference>
<sequence>MRIFEGRDALMMSYVSIYRTLQILTAQIKKKPLALSDAGDVDGIVSATLFKISKPDAEIVLAHPQDVLRSPILRRVYWDFVADLPCPGKARLRADHHVTNSPCADEEFYDPSAPASAFLAMKALSLDNNPLAVTLVNLAVETDTANIRSQEALLLDAAVKGAGYRGKLRLVELLAREGLEALKREEVREWISRHEEMRKRTEKIAEKIPVEKVTIVAFKKDLGIAYRYLTILLERRGAEFTLVIVPRGLFKFRLYAGAQPSSSYDASVIASSLGGGGHKYAAGALFKATSLEKALKKVLSVARTHYVIGDDAIYVVSEEDIKKEKIIL</sequence>
<name>A0A3G1A7U9_9CREN</name>
<evidence type="ECO:0008006" key="3">
    <source>
        <dbReference type="Google" id="ProtNLM"/>
    </source>
</evidence>
<dbReference type="PANTHER" id="PTHR47618:SF1">
    <property type="entry name" value="BIFUNCTIONAL OLIGORIBONUCLEASE AND PAP PHOSPHATASE NRNA"/>
    <property type="match status" value="1"/>
</dbReference>
<dbReference type="SUPFAM" id="SSF64182">
    <property type="entry name" value="DHH phosphoesterases"/>
    <property type="match status" value="1"/>
</dbReference>
<dbReference type="InterPro" id="IPR051319">
    <property type="entry name" value="Oligoribo/pAp-PDE_c-di-AMP_PDE"/>
</dbReference>
<dbReference type="KEGG" id="tcb:TCARB_0310"/>
<protein>
    <recommendedName>
        <fullName evidence="3">DHHA1 domain-containing protein</fullName>
    </recommendedName>
</protein>